<dbReference type="Pfam" id="PF00440">
    <property type="entry name" value="TetR_N"/>
    <property type="match status" value="1"/>
</dbReference>
<sequence length="215" mass="23564">MSNQINTSSGRPRSIHADQAILQATLDLLAEVGYESMSIEAIANRAGVGKTTIYRRYTCKEELVADAIESLRDDLAIPDTGSFWGDMDIVIKNAAKKIDSPLGRQTLALIISTASSNPQFAQVYWTKYIKLRREAFAKVLERAQSRGEIKDNADIDLIIDLVSGSLYYALIFKPTTEPVEAYMRRTIDLLVRGLGHGAGGAGGAGEKVKGKREKE</sequence>
<dbReference type="Gene3D" id="1.10.10.60">
    <property type="entry name" value="Homeodomain-like"/>
    <property type="match status" value="1"/>
</dbReference>
<feature type="DNA-binding region" description="H-T-H motif" evidence="4">
    <location>
        <begin position="38"/>
        <end position="57"/>
    </location>
</feature>
<protein>
    <submittedName>
        <fullName evidence="6">TetR/AcrR family transcriptional regulator</fullName>
    </submittedName>
</protein>
<accession>A0ABR8HEW7</accession>
<evidence type="ECO:0000313" key="6">
    <source>
        <dbReference type="EMBL" id="MBD2614340.1"/>
    </source>
</evidence>
<comment type="caution">
    <text evidence="6">The sequence shown here is derived from an EMBL/GenBank/DDBJ whole genome shotgun (WGS) entry which is preliminary data.</text>
</comment>
<evidence type="ECO:0000256" key="4">
    <source>
        <dbReference type="PROSITE-ProRule" id="PRU00335"/>
    </source>
</evidence>
<evidence type="ECO:0000256" key="2">
    <source>
        <dbReference type="ARBA" id="ARBA00023125"/>
    </source>
</evidence>
<organism evidence="6 7">
    <name type="scientific">Nostoc punctiforme FACHB-252</name>
    <dbReference type="NCBI Taxonomy" id="1357509"/>
    <lineage>
        <taxon>Bacteria</taxon>
        <taxon>Bacillati</taxon>
        <taxon>Cyanobacteriota</taxon>
        <taxon>Cyanophyceae</taxon>
        <taxon>Nostocales</taxon>
        <taxon>Nostocaceae</taxon>
        <taxon>Nostoc</taxon>
    </lineage>
</organism>
<feature type="domain" description="HTH tetR-type" evidence="5">
    <location>
        <begin position="15"/>
        <end position="75"/>
    </location>
</feature>
<evidence type="ECO:0000256" key="1">
    <source>
        <dbReference type="ARBA" id="ARBA00023015"/>
    </source>
</evidence>
<dbReference type="InterPro" id="IPR036271">
    <property type="entry name" value="Tet_transcr_reg_TetR-rel_C_sf"/>
</dbReference>
<dbReference type="SUPFAM" id="SSF48498">
    <property type="entry name" value="Tetracyclin repressor-like, C-terminal domain"/>
    <property type="match status" value="1"/>
</dbReference>
<dbReference type="PROSITE" id="PS50977">
    <property type="entry name" value="HTH_TETR_2"/>
    <property type="match status" value="1"/>
</dbReference>
<evidence type="ECO:0000256" key="3">
    <source>
        <dbReference type="ARBA" id="ARBA00023163"/>
    </source>
</evidence>
<gene>
    <name evidence="6" type="ORF">H6G94_24210</name>
</gene>
<dbReference type="Proteomes" id="UP000606396">
    <property type="component" value="Unassembled WGS sequence"/>
</dbReference>
<dbReference type="InterPro" id="IPR001647">
    <property type="entry name" value="HTH_TetR"/>
</dbReference>
<reference evidence="6 7" key="1">
    <citation type="journal article" date="2020" name="ISME J.">
        <title>Comparative genomics reveals insights into cyanobacterial evolution and habitat adaptation.</title>
        <authorList>
            <person name="Chen M.Y."/>
            <person name="Teng W.K."/>
            <person name="Zhao L."/>
            <person name="Hu C.X."/>
            <person name="Zhou Y.K."/>
            <person name="Han B.P."/>
            <person name="Song L.R."/>
            <person name="Shu W.S."/>
        </authorList>
    </citation>
    <scope>NUCLEOTIDE SEQUENCE [LARGE SCALE GENOMIC DNA]</scope>
    <source>
        <strain evidence="6 7">FACHB-252</strain>
    </source>
</reference>
<name>A0ABR8HEW7_NOSPU</name>
<dbReference type="PRINTS" id="PR00455">
    <property type="entry name" value="HTHTETR"/>
</dbReference>
<dbReference type="PANTHER" id="PTHR30055:SF148">
    <property type="entry name" value="TETR-FAMILY TRANSCRIPTIONAL REGULATOR"/>
    <property type="match status" value="1"/>
</dbReference>
<evidence type="ECO:0000313" key="7">
    <source>
        <dbReference type="Proteomes" id="UP000606396"/>
    </source>
</evidence>
<keyword evidence="1" id="KW-0805">Transcription regulation</keyword>
<dbReference type="EMBL" id="JACJTC010000018">
    <property type="protein sequence ID" value="MBD2614340.1"/>
    <property type="molecule type" value="Genomic_DNA"/>
</dbReference>
<proteinExistence type="predicted"/>
<dbReference type="InterPro" id="IPR050109">
    <property type="entry name" value="HTH-type_TetR-like_transc_reg"/>
</dbReference>
<keyword evidence="3" id="KW-0804">Transcription</keyword>
<dbReference type="Gene3D" id="1.10.357.10">
    <property type="entry name" value="Tetracycline Repressor, domain 2"/>
    <property type="match status" value="1"/>
</dbReference>
<dbReference type="Pfam" id="PF16859">
    <property type="entry name" value="TetR_C_11"/>
    <property type="match status" value="1"/>
</dbReference>
<dbReference type="InterPro" id="IPR011075">
    <property type="entry name" value="TetR_C"/>
</dbReference>
<dbReference type="SUPFAM" id="SSF46689">
    <property type="entry name" value="Homeodomain-like"/>
    <property type="match status" value="1"/>
</dbReference>
<evidence type="ECO:0000259" key="5">
    <source>
        <dbReference type="PROSITE" id="PS50977"/>
    </source>
</evidence>
<dbReference type="InterPro" id="IPR009057">
    <property type="entry name" value="Homeodomain-like_sf"/>
</dbReference>
<dbReference type="PANTHER" id="PTHR30055">
    <property type="entry name" value="HTH-TYPE TRANSCRIPTIONAL REGULATOR RUTR"/>
    <property type="match status" value="1"/>
</dbReference>
<keyword evidence="7" id="KW-1185">Reference proteome</keyword>
<keyword evidence="2 4" id="KW-0238">DNA-binding</keyword>